<protein>
    <submittedName>
        <fullName evidence="1">Type I-E CRISPR-associated protein Cse2/CasB</fullName>
    </submittedName>
</protein>
<name>A0ABU9BGC6_9BURK</name>
<organism evidence="1 2">
    <name type="scientific">Pseudaquabacterium rugosum</name>
    <dbReference type="NCBI Taxonomy" id="2984194"/>
    <lineage>
        <taxon>Bacteria</taxon>
        <taxon>Pseudomonadati</taxon>
        <taxon>Pseudomonadota</taxon>
        <taxon>Betaproteobacteria</taxon>
        <taxon>Burkholderiales</taxon>
        <taxon>Sphaerotilaceae</taxon>
        <taxon>Pseudaquabacterium</taxon>
    </lineage>
</organism>
<dbReference type="RefSeq" id="WP_341376792.1">
    <property type="nucleotide sequence ID" value="NZ_JBBUTF010000036.1"/>
</dbReference>
<dbReference type="InterPro" id="IPR013382">
    <property type="entry name" value="CRISPR-assoc_prot_Cse2"/>
</dbReference>
<comment type="caution">
    <text evidence="1">The sequence shown here is derived from an EMBL/GenBank/DDBJ whole genome shotgun (WGS) entry which is preliminary data.</text>
</comment>
<dbReference type="Proteomes" id="UP001368500">
    <property type="component" value="Unassembled WGS sequence"/>
</dbReference>
<evidence type="ECO:0000313" key="1">
    <source>
        <dbReference type="EMBL" id="MEK8029003.1"/>
    </source>
</evidence>
<sequence length="188" mass="20556">MADPTPPDESVETKDPVASLAGQVRHASMGTLARLRRFDPQIHPRAALFERERMLQAAGIHAAGDEREAWALALHCLALAQGRHDPRVDAEPGKVLHTLHVSEARLEQLLEADRPLLFSLMPRLARRLAAAGATVNWRPLVDLLLGTGCGDPVREHRADAARQRLVRHYIGAQGLAEADALRAAEQHG</sequence>
<gene>
    <name evidence="1" type="ORF">AACH11_23850</name>
</gene>
<keyword evidence="2" id="KW-1185">Reference proteome</keyword>
<dbReference type="Pfam" id="PF09485">
    <property type="entry name" value="CRISPR_Cse2"/>
    <property type="match status" value="1"/>
</dbReference>
<accession>A0ABU9BGC6</accession>
<dbReference type="EMBL" id="JBBUTF010000036">
    <property type="protein sequence ID" value="MEK8029003.1"/>
    <property type="molecule type" value="Genomic_DNA"/>
</dbReference>
<dbReference type="InterPro" id="IPR038287">
    <property type="entry name" value="Cse2_sf"/>
</dbReference>
<reference evidence="1 2" key="1">
    <citation type="submission" date="2024-04" db="EMBL/GenBank/DDBJ databases">
        <title>Novel species of the genus Ideonella isolated from streams.</title>
        <authorList>
            <person name="Lu H."/>
        </authorList>
    </citation>
    <scope>NUCLEOTIDE SEQUENCE [LARGE SCALE GENOMIC DNA]</scope>
    <source>
        <strain evidence="1 2">BYS139W</strain>
    </source>
</reference>
<evidence type="ECO:0000313" key="2">
    <source>
        <dbReference type="Proteomes" id="UP001368500"/>
    </source>
</evidence>
<proteinExistence type="predicted"/>
<dbReference type="Gene3D" id="1.10.520.40">
    <property type="entry name" value="CRISPR-associated protein Cse2"/>
    <property type="match status" value="1"/>
</dbReference>